<evidence type="ECO:0000313" key="3">
    <source>
        <dbReference type="Proteomes" id="UP001164743"/>
    </source>
</evidence>
<evidence type="ECO:0008006" key="4">
    <source>
        <dbReference type="Google" id="ProtNLM"/>
    </source>
</evidence>
<organism evidence="2 3">
    <name type="scientific">Puccinia triticina</name>
    <dbReference type="NCBI Taxonomy" id="208348"/>
    <lineage>
        <taxon>Eukaryota</taxon>
        <taxon>Fungi</taxon>
        <taxon>Dikarya</taxon>
        <taxon>Basidiomycota</taxon>
        <taxon>Pucciniomycotina</taxon>
        <taxon>Pucciniomycetes</taxon>
        <taxon>Pucciniales</taxon>
        <taxon>Pucciniaceae</taxon>
        <taxon>Puccinia</taxon>
    </lineage>
</organism>
<dbReference type="GeneID" id="77802870"/>
<reference evidence="2" key="1">
    <citation type="submission" date="2022-10" db="EMBL/GenBank/DDBJ databases">
        <title>Puccinia triticina Genome sequencing and assembly.</title>
        <authorList>
            <person name="Li C."/>
        </authorList>
    </citation>
    <scope>NUCLEOTIDE SEQUENCE</scope>
    <source>
        <strain evidence="2">Pt15</strain>
    </source>
</reference>
<dbReference type="EMBL" id="CP110432">
    <property type="protein sequence ID" value="WAQ90384.1"/>
    <property type="molecule type" value="Genomic_DNA"/>
</dbReference>
<keyword evidence="3" id="KW-1185">Reference proteome</keyword>
<sequence length="443" mass="50109">MISDSSMAPGSKLDSCKRTSFSTFAFWVLIWLTCLFLEKVQCTFDPDPAQAWLMPAKMRELESAHDLFDLVDTSPWPESATSPRGIGPRPPPGSDPHHDDHLVSDTSSWTESAPVIHGINMHPPTGSGYFDDILHTANWPRPESHPIPHGIDPRPLPASDSHHDEFYSFGKIVDDGLFVLENSLWPESAPILSDTNTHLPTKLDDLHNILPHFANSPTPESQPILSTTNTHPSPAQRKRENDLDEAEATMRKKMKASSDTTDLPYEIINSERPVESEIEVVYEAIRSLELINGNKLIGNEQEGEYKMLKIPEDQISTFLVDLVHKRGTTDVFQQSRISKPRPVDQATIVFARKQEKRRLKALKKVTFKDSVPEFRSRYIDCVMPEFENSMKEARSQAIERNFSSQLLKELECILNVLPLYLFHVDLINTVIPVQDGSIPQEMD</sequence>
<gene>
    <name evidence="2" type="ORF">PtA15_12A373</name>
</gene>
<feature type="region of interest" description="Disordered" evidence="1">
    <location>
        <begin position="72"/>
        <end position="105"/>
    </location>
</feature>
<feature type="region of interest" description="Disordered" evidence="1">
    <location>
        <begin position="214"/>
        <end position="256"/>
    </location>
</feature>
<feature type="compositionally biased region" description="Polar residues" evidence="1">
    <location>
        <begin position="215"/>
        <end position="233"/>
    </location>
</feature>
<evidence type="ECO:0000313" key="2">
    <source>
        <dbReference type="EMBL" id="WAQ90384.1"/>
    </source>
</evidence>
<proteinExistence type="predicted"/>
<name>A0ABY7D0I8_9BASI</name>
<protein>
    <recommendedName>
        <fullName evidence="4">PX domain-containing protein</fullName>
    </recommendedName>
</protein>
<evidence type="ECO:0000256" key="1">
    <source>
        <dbReference type="SAM" id="MobiDB-lite"/>
    </source>
</evidence>
<dbReference type="Proteomes" id="UP001164743">
    <property type="component" value="Chromosome 12A"/>
</dbReference>
<accession>A0ABY7D0I8</accession>
<dbReference type="RefSeq" id="XP_053025939.1">
    <property type="nucleotide sequence ID" value="XM_053161975.1"/>
</dbReference>